<dbReference type="OrthoDB" id="174137at2"/>
<evidence type="ECO:0000256" key="4">
    <source>
        <dbReference type="SAM" id="MobiDB-lite"/>
    </source>
</evidence>
<dbReference type="InterPro" id="IPR027417">
    <property type="entry name" value="P-loop_NTPase"/>
</dbReference>
<evidence type="ECO:0000256" key="2">
    <source>
        <dbReference type="ARBA" id="ARBA00023204"/>
    </source>
</evidence>
<organism evidence="5 6">
    <name type="scientific">Cryobacterium glaciale</name>
    <dbReference type="NCBI Taxonomy" id="1259145"/>
    <lineage>
        <taxon>Bacteria</taxon>
        <taxon>Bacillati</taxon>
        <taxon>Actinomycetota</taxon>
        <taxon>Actinomycetes</taxon>
        <taxon>Micrococcales</taxon>
        <taxon>Microbacteriaceae</taxon>
        <taxon>Cryobacterium</taxon>
    </lineage>
</organism>
<proteinExistence type="predicted"/>
<evidence type="ECO:0008006" key="7">
    <source>
        <dbReference type="Google" id="ProtNLM"/>
    </source>
</evidence>
<comment type="caution">
    <text evidence="5">The sequence shown here is derived from an EMBL/GenBank/DDBJ whole genome shotgun (WGS) entry which is preliminary data.</text>
</comment>
<keyword evidence="2" id="KW-0234">DNA repair</keyword>
<name>A0A4R8UT79_9MICO</name>
<protein>
    <recommendedName>
        <fullName evidence="7">ATP-dependent exonuclease SbcCD, C subunit-like protein</fullName>
    </recommendedName>
</protein>
<accession>A0A4R8UT79</accession>
<dbReference type="Gene3D" id="3.40.50.300">
    <property type="entry name" value="P-loop containing nucleotide triphosphate hydrolases"/>
    <property type="match status" value="1"/>
</dbReference>
<keyword evidence="3" id="KW-0742">SOS response</keyword>
<dbReference type="PANTHER" id="PTHR32182">
    <property type="entry name" value="DNA REPLICATION AND REPAIR PROTEIN RECF"/>
    <property type="match status" value="1"/>
</dbReference>
<dbReference type="AlphaFoldDB" id="A0A4R8UT79"/>
<reference evidence="5 6" key="1">
    <citation type="submission" date="2019-03" db="EMBL/GenBank/DDBJ databases">
        <title>Genomics of glacier-inhabiting Cryobacterium strains.</title>
        <authorList>
            <person name="Liu Q."/>
            <person name="Xin Y.-H."/>
        </authorList>
    </citation>
    <scope>NUCLEOTIDE SEQUENCE [LARGE SCALE GENOMIC DNA]</scope>
    <source>
        <strain evidence="5 6">HLT2-23</strain>
    </source>
</reference>
<keyword evidence="1" id="KW-0227">DNA damage</keyword>
<dbReference type="GO" id="GO:0006302">
    <property type="term" value="P:double-strand break repair"/>
    <property type="evidence" value="ECO:0007669"/>
    <property type="project" value="TreeGrafter"/>
</dbReference>
<dbReference type="RefSeq" id="WP_134503577.1">
    <property type="nucleotide sequence ID" value="NZ_SOEY01000026.1"/>
</dbReference>
<evidence type="ECO:0000313" key="5">
    <source>
        <dbReference type="EMBL" id="TFB71510.1"/>
    </source>
</evidence>
<dbReference type="GO" id="GO:0009432">
    <property type="term" value="P:SOS response"/>
    <property type="evidence" value="ECO:0007669"/>
    <property type="project" value="UniProtKB-KW"/>
</dbReference>
<gene>
    <name evidence="5" type="ORF">E3O06_11735</name>
</gene>
<dbReference type="Pfam" id="PF13555">
    <property type="entry name" value="AAA_29"/>
    <property type="match status" value="1"/>
</dbReference>
<dbReference type="GO" id="GO:0000731">
    <property type="term" value="P:DNA synthesis involved in DNA repair"/>
    <property type="evidence" value="ECO:0007669"/>
    <property type="project" value="TreeGrafter"/>
</dbReference>
<keyword evidence="6" id="KW-1185">Reference proteome</keyword>
<dbReference type="EMBL" id="SOEY01000026">
    <property type="protein sequence ID" value="TFB71510.1"/>
    <property type="molecule type" value="Genomic_DNA"/>
</dbReference>
<sequence>MSDTLFSALDLTSAAHQRTGYRLQRVEVYNWGTFDKNVWSISLDGQTSLLTGDIGSGKSTLVDAITTLLLPANRIAYNKAAGADVKERTLRSYVEGHYKSERNETTGASRPVGLRDHGSYSVILGVFGNEGYEETVSIAQVFHQKDRTGQPDRFFVTASTALSVDPDFSDFGSDLKALRAKLRNKGADIETSFPDYHRRVRRLLGIRSEQAMDLFHQTVSMKSVGNLNDFVRDHMLEPVTADDRVRAIVDHFENLVKAHEAVRTATDQLSLLTPLIAMADRYDIAVARHEELRYERSAVVAYVSEHVREMLAIDISTSHDNFAGLERQKESLAETRAGLVPTRDRLILERAGVGGDRLGTLDVEIPRAREVRENRVERYRVYSGHVEAIGLELVETADDFLARAEETVRQKRQLDELRRSISMRRDPIFGQRASTGHARQALVDEIKSLTSRRNSLPLDLDRVRRQLCADLTLAEDDLPFAGELLDVREEYAPWRGAAERVLRGFALSLLVPQHLYAPVSDWVNENKLNARLVYLRVAERRVRTFTAARAGERLVDALEIEPGLFVDYLTAELAQRADHVLAESVSHLQREERSVTREGLVRDRDRHEKDDRRRASDPSMWVLGRKNEKKVAALAAERDVHDAALLEIEAALTALDDESRALEDRGQALAAIAQYPDWTEIDVDRATAALRALESEQSSLVSGSSQLTAIDVELETVRMDDGRLSAEIEVVLGAIGGLQATLNAMEERYRREDDALTVMGVEVLDRARTFYPALEKRVTRQDVRTVADYDHLRESLNDSLTKAIESTQSAMNGSTSGIQTQMGEFLGLWPALKSEMDANIRSIGDFRTLHERVTRDDLPRFESEFRHQLNTNAVRELAQFNAWLRRQADEISGRVRVINDALAAIDYNPGRIIVLIAEPTVNQDVRQFRGDLREVTADVLASDDADVTERFEQIRRLIERFKGRIGHADSDRAWTRKVTDVRTWFTFAGSEQDRSTGEEFEHYTDSDGKSGGQKEKLAYTILAASLAYQFGLEWGVEKSRDFRFAVIDEAFGRGSDASTRYALELFAKLGLQLLIVTPMQKVHVIEPFVSAIGFVDNPTGAASRVHNLTIEEFRERRRQVVP</sequence>
<evidence type="ECO:0000313" key="6">
    <source>
        <dbReference type="Proteomes" id="UP000298173"/>
    </source>
</evidence>
<dbReference type="SUPFAM" id="SSF52540">
    <property type="entry name" value="P-loop containing nucleoside triphosphate hydrolases"/>
    <property type="match status" value="1"/>
</dbReference>
<dbReference type="Pfam" id="PF13558">
    <property type="entry name" value="SbcC_Walker_B"/>
    <property type="match status" value="1"/>
</dbReference>
<evidence type="ECO:0000256" key="1">
    <source>
        <dbReference type="ARBA" id="ARBA00022763"/>
    </source>
</evidence>
<feature type="region of interest" description="Disordered" evidence="4">
    <location>
        <begin position="596"/>
        <end position="616"/>
    </location>
</feature>
<dbReference type="Proteomes" id="UP000298173">
    <property type="component" value="Unassembled WGS sequence"/>
</dbReference>
<dbReference type="PANTHER" id="PTHR32182:SF0">
    <property type="entry name" value="DNA REPLICATION AND REPAIR PROTEIN RECF"/>
    <property type="match status" value="1"/>
</dbReference>
<evidence type="ECO:0000256" key="3">
    <source>
        <dbReference type="ARBA" id="ARBA00023236"/>
    </source>
</evidence>